<name>A0A7N2MZK3_QUELO</name>
<dbReference type="EMBL" id="LRBV02000011">
    <property type="status" value="NOT_ANNOTATED_CDS"/>
    <property type="molecule type" value="Genomic_DNA"/>
</dbReference>
<protein>
    <submittedName>
        <fullName evidence="1">Uncharacterized protein</fullName>
    </submittedName>
</protein>
<evidence type="ECO:0000313" key="1">
    <source>
        <dbReference type="EnsemblPlants" id="QL11p044891:mrna"/>
    </source>
</evidence>
<reference evidence="1 2" key="1">
    <citation type="journal article" date="2016" name="G3 (Bethesda)">
        <title>First Draft Assembly and Annotation of the Genome of a California Endemic Oak Quercus lobata Nee (Fagaceae).</title>
        <authorList>
            <person name="Sork V.L."/>
            <person name="Fitz-Gibbon S.T."/>
            <person name="Puiu D."/>
            <person name="Crepeau M."/>
            <person name="Gugger P.F."/>
            <person name="Sherman R."/>
            <person name="Stevens K."/>
            <person name="Langley C.H."/>
            <person name="Pellegrini M."/>
            <person name="Salzberg S.L."/>
        </authorList>
    </citation>
    <scope>NUCLEOTIDE SEQUENCE [LARGE SCALE GENOMIC DNA]</scope>
    <source>
        <strain evidence="1 2">cv. SW786</strain>
    </source>
</reference>
<proteinExistence type="predicted"/>
<evidence type="ECO:0000313" key="2">
    <source>
        <dbReference type="Proteomes" id="UP000594261"/>
    </source>
</evidence>
<dbReference type="EnsemblPlants" id="QL11p044891:mrna">
    <property type="protein sequence ID" value="QL11p044891:mrna"/>
    <property type="gene ID" value="QL11p044891"/>
</dbReference>
<organism evidence="1 2">
    <name type="scientific">Quercus lobata</name>
    <name type="common">Valley oak</name>
    <dbReference type="NCBI Taxonomy" id="97700"/>
    <lineage>
        <taxon>Eukaryota</taxon>
        <taxon>Viridiplantae</taxon>
        <taxon>Streptophyta</taxon>
        <taxon>Embryophyta</taxon>
        <taxon>Tracheophyta</taxon>
        <taxon>Spermatophyta</taxon>
        <taxon>Magnoliopsida</taxon>
        <taxon>eudicotyledons</taxon>
        <taxon>Gunneridae</taxon>
        <taxon>Pentapetalae</taxon>
        <taxon>rosids</taxon>
        <taxon>fabids</taxon>
        <taxon>Fagales</taxon>
        <taxon>Fagaceae</taxon>
        <taxon>Quercus</taxon>
    </lineage>
</organism>
<dbReference type="AlphaFoldDB" id="A0A7N2MZK3"/>
<keyword evidence="2" id="KW-1185">Reference proteome</keyword>
<accession>A0A7N2MZK3</accession>
<sequence>MDQPQNAYPFDGFSIIPEVLEILEFGEEVPPAFREAEIVVDQGWTFLEFLAQLLGNDYDEALWWKFDGGEVISFGLEGSKLFIGIVKILLSFHEESKFSGNLLRNIRILGDLSVTHIPSAEEENAGEAFGGRENDIIHFRWMVAAVVRTCFPENYRTILSSSFRLFFSKIFIHPEGIKNYFVCQLYHPIFFNSSDRCKLIRMIKDLYNQNPKIFRDRFTLSRYGFCQWWLRIDRDHDDHDVYQRNVWKRVLYHRGNSRKLYSFGNNCYALPLYIRNVHEHFPGGILHEDVDSGLDIIFPGVSAAIIDAVIRDLHGYWDCFGCSFAYLQRTPPYGLSFPPYRFGNGCKCGSSGKGGVAEATFRSHHT</sequence>
<dbReference type="Proteomes" id="UP000594261">
    <property type="component" value="Chromosome 11"/>
</dbReference>
<reference evidence="1" key="2">
    <citation type="submission" date="2021-01" db="UniProtKB">
        <authorList>
            <consortium name="EnsemblPlants"/>
        </authorList>
    </citation>
    <scope>IDENTIFICATION</scope>
</reference>
<dbReference type="Gramene" id="QL11p044891:mrna">
    <property type="protein sequence ID" value="QL11p044891:mrna"/>
    <property type="gene ID" value="QL11p044891"/>
</dbReference>
<dbReference type="InParanoid" id="A0A7N2MZK3"/>